<dbReference type="PRINTS" id="PR00081">
    <property type="entry name" value="GDHRDH"/>
</dbReference>
<comment type="caution">
    <text evidence="4">The sequence shown here is derived from an EMBL/GenBank/DDBJ whole genome shotgun (WGS) entry which is preliminary data.</text>
</comment>
<dbReference type="FunFam" id="3.40.50.720:FF:000084">
    <property type="entry name" value="Short-chain dehydrogenase reductase"/>
    <property type="match status" value="1"/>
</dbReference>
<dbReference type="RefSeq" id="WP_061967664.1">
    <property type="nucleotide sequence ID" value="NZ_FMAV01000001.1"/>
</dbReference>
<evidence type="ECO:0000313" key="5">
    <source>
        <dbReference type="Proteomes" id="UP000054099"/>
    </source>
</evidence>
<evidence type="ECO:0000256" key="1">
    <source>
        <dbReference type="ARBA" id="ARBA00006484"/>
    </source>
</evidence>
<dbReference type="PANTHER" id="PTHR24321">
    <property type="entry name" value="DEHYDROGENASES, SHORT CHAIN"/>
    <property type="match status" value="1"/>
</dbReference>
<keyword evidence="5" id="KW-1185">Reference proteome</keyword>
<comment type="similarity">
    <text evidence="1 3">Belongs to the short-chain dehydrogenases/reductases (SDR) family.</text>
</comment>
<dbReference type="PANTHER" id="PTHR24321:SF8">
    <property type="entry name" value="ESTRADIOL 17-BETA-DEHYDROGENASE 8-RELATED"/>
    <property type="match status" value="1"/>
</dbReference>
<dbReference type="Pfam" id="PF00106">
    <property type="entry name" value="adh_short"/>
    <property type="match status" value="1"/>
</dbReference>
<dbReference type="NCBIfam" id="NF004203">
    <property type="entry name" value="PRK05653.2-4"/>
    <property type="match status" value="1"/>
</dbReference>
<dbReference type="AlphaFoldDB" id="A0A0V8JAS2"/>
<dbReference type="PRINTS" id="PR00080">
    <property type="entry name" value="SDRFAMILY"/>
</dbReference>
<keyword evidence="2" id="KW-0560">Oxidoreductase</keyword>
<dbReference type="InterPro" id="IPR036291">
    <property type="entry name" value="NAD(P)-bd_dom_sf"/>
</dbReference>
<evidence type="ECO:0000256" key="2">
    <source>
        <dbReference type="ARBA" id="ARBA00023002"/>
    </source>
</evidence>
<dbReference type="EMBL" id="LNQN01000001">
    <property type="protein sequence ID" value="KSU84295.1"/>
    <property type="molecule type" value="Genomic_DNA"/>
</dbReference>
<dbReference type="GO" id="GO:0016491">
    <property type="term" value="F:oxidoreductase activity"/>
    <property type="evidence" value="ECO:0007669"/>
    <property type="project" value="UniProtKB-KW"/>
</dbReference>
<reference evidence="4 5" key="1">
    <citation type="journal article" date="2014" name="Antonie Van Leeuwenhoek">
        <title>Fictibacillus enclensis sp. nov., isolated from marine sediment.</title>
        <authorList>
            <person name="Dastager S.G."/>
            <person name="Mawlankar R."/>
            <person name="Srinivasan K."/>
            <person name="Tang S.K."/>
            <person name="Lee J.C."/>
            <person name="Ramana V.V."/>
            <person name="Shouche Y.S."/>
        </authorList>
    </citation>
    <scope>NUCLEOTIDE SEQUENCE [LARGE SCALE GENOMIC DNA]</scope>
    <source>
        <strain evidence="4 5">NIO-1003</strain>
    </source>
</reference>
<evidence type="ECO:0000256" key="3">
    <source>
        <dbReference type="RuleBase" id="RU000363"/>
    </source>
</evidence>
<sequence length="263" mass="27952">MGTVYNQEEGKVAVVTGGGSGIGKASCIAFAKEGMKVCVLDVKKERAEETAKEIREAGGVAIAAEMDVTNEDQVKAGIEKAVKEWGRLDVLYANAGINGTLSSIEKFNLEDWNTTISTNLTGTFLTVKHAVPHLKKEGGSIVITASINGNRSFSGFGMSAYSSTKAAQVAFMKMAALELARYKIRVNAICPGAISTNIGQNTHPTDDVKEISIPVEYPEGNQPLEHKAGEPEQVADLALFLASERSSHISGTEVYIDGAETLL</sequence>
<dbReference type="OrthoDB" id="9803333at2"/>
<accession>A0A0V8JAS2</accession>
<name>A0A0V8JAS2_9BACL</name>
<gene>
    <name evidence="4" type="ORF">AS030_01670</name>
</gene>
<organism evidence="4 5">
    <name type="scientific">Fictibacillus enclensis</name>
    <dbReference type="NCBI Taxonomy" id="1017270"/>
    <lineage>
        <taxon>Bacteria</taxon>
        <taxon>Bacillati</taxon>
        <taxon>Bacillota</taxon>
        <taxon>Bacilli</taxon>
        <taxon>Bacillales</taxon>
        <taxon>Fictibacillaceae</taxon>
        <taxon>Fictibacillus</taxon>
    </lineage>
</organism>
<dbReference type="Proteomes" id="UP000054099">
    <property type="component" value="Unassembled WGS sequence"/>
</dbReference>
<protein>
    <submittedName>
        <fullName evidence="4">3-ketoacyl-ACP reductase</fullName>
    </submittedName>
</protein>
<dbReference type="Gene3D" id="3.40.50.720">
    <property type="entry name" value="NAD(P)-binding Rossmann-like Domain"/>
    <property type="match status" value="1"/>
</dbReference>
<dbReference type="CDD" id="cd05233">
    <property type="entry name" value="SDR_c"/>
    <property type="match status" value="1"/>
</dbReference>
<dbReference type="GO" id="GO:0008206">
    <property type="term" value="P:bile acid metabolic process"/>
    <property type="evidence" value="ECO:0007669"/>
    <property type="project" value="UniProtKB-ARBA"/>
</dbReference>
<proteinExistence type="inferred from homology"/>
<dbReference type="InterPro" id="IPR002347">
    <property type="entry name" value="SDR_fam"/>
</dbReference>
<evidence type="ECO:0000313" key="4">
    <source>
        <dbReference type="EMBL" id="KSU84295.1"/>
    </source>
</evidence>
<dbReference type="SUPFAM" id="SSF51735">
    <property type="entry name" value="NAD(P)-binding Rossmann-fold domains"/>
    <property type="match status" value="1"/>
</dbReference>